<gene>
    <name evidence="1" type="ORF">RAMLITH_01670</name>
</gene>
<protein>
    <recommendedName>
        <fullName evidence="3">DUF2163 domain-containing protein</fullName>
    </recommendedName>
</protein>
<dbReference type="EMBL" id="VTOX01000001">
    <property type="protein sequence ID" value="NKE64515.1"/>
    <property type="molecule type" value="Genomic_DNA"/>
</dbReference>
<name>A0A7X6DC91_9BURK</name>
<dbReference type="AlphaFoldDB" id="A0A7X6DC91"/>
<evidence type="ECO:0000313" key="1">
    <source>
        <dbReference type="EMBL" id="NKE64515.1"/>
    </source>
</evidence>
<keyword evidence="2" id="KW-1185">Reference proteome</keyword>
<evidence type="ECO:0008006" key="3">
    <source>
        <dbReference type="Google" id="ProtNLM"/>
    </source>
</evidence>
<sequence>MKTLTSDVTNALAGGLVPMALLVKMEFASGTIARNSGNLALTWGGTTYAAGGLGSISQVDNSPGEIKGLSFEISGVAASDVSLALDGADEWQGTPVTIYVALLDPTTYAVIDADVVWSGLGDTLTIQEDGETCSVAATAESTAVDLLRGVPVTYTHADQQVFYPGDLAFQFVNDQSDKQIIWPSREWFLR</sequence>
<dbReference type="RefSeq" id="WP_168105598.1">
    <property type="nucleotide sequence ID" value="NZ_VTOX01000001.1"/>
</dbReference>
<organism evidence="1 2">
    <name type="scientific">Ramlibacter lithotrophicus</name>
    <dbReference type="NCBI Taxonomy" id="2606681"/>
    <lineage>
        <taxon>Bacteria</taxon>
        <taxon>Pseudomonadati</taxon>
        <taxon>Pseudomonadota</taxon>
        <taxon>Betaproteobacteria</taxon>
        <taxon>Burkholderiales</taxon>
        <taxon>Comamonadaceae</taxon>
        <taxon>Ramlibacter</taxon>
    </lineage>
</organism>
<accession>A0A7X6DC91</accession>
<evidence type="ECO:0000313" key="2">
    <source>
        <dbReference type="Proteomes" id="UP000521868"/>
    </source>
</evidence>
<comment type="caution">
    <text evidence="1">The sequence shown here is derived from an EMBL/GenBank/DDBJ whole genome shotgun (WGS) entry which is preliminary data.</text>
</comment>
<proteinExistence type="predicted"/>
<dbReference type="Proteomes" id="UP000521868">
    <property type="component" value="Unassembled WGS sequence"/>
</dbReference>
<reference evidence="1 2" key="1">
    <citation type="journal article" date="2020" name="Nature">
        <title>Bacterial chemolithoautotrophy via manganese oxidation.</title>
        <authorList>
            <person name="Yu H."/>
            <person name="Leadbetter J.R."/>
        </authorList>
    </citation>
    <scope>NUCLEOTIDE SEQUENCE [LARGE SCALE GENOMIC DNA]</scope>
    <source>
        <strain evidence="1 2">RBP-1</strain>
    </source>
</reference>